<dbReference type="AlphaFoldDB" id="A0A0N5AN35"/>
<feature type="transmembrane region" description="Helical" evidence="1">
    <location>
        <begin position="33"/>
        <end position="51"/>
    </location>
</feature>
<dbReference type="STRING" id="451379.A0A0N5AN35"/>
<feature type="transmembrane region" description="Helical" evidence="1">
    <location>
        <begin position="6"/>
        <end position="26"/>
    </location>
</feature>
<protein>
    <submittedName>
        <fullName evidence="3">Tetraspanin</fullName>
    </submittedName>
</protein>
<keyword evidence="1" id="KW-1133">Transmembrane helix</keyword>
<name>A0A0N5AN35_9BILA</name>
<evidence type="ECO:0000256" key="1">
    <source>
        <dbReference type="SAM" id="Phobius"/>
    </source>
</evidence>
<accession>A0A0N5AN35</accession>
<evidence type="ECO:0000313" key="2">
    <source>
        <dbReference type="Proteomes" id="UP000046393"/>
    </source>
</evidence>
<reference evidence="3" key="1">
    <citation type="submission" date="2017-02" db="UniProtKB">
        <authorList>
            <consortium name="WormBaseParasite"/>
        </authorList>
    </citation>
    <scope>IDENTIFICATION</scope>
</reference>
<keyword evidence="1" id="KW-0812">Transmembrane</keyword>
<sequence>MNAFGITLLIIGVIIVVFAAINLIIVVKQQRELLLTFILLYFYSRIIIYLLTFTNNLPLHVTIMYYTFTAIDNFSNICFNWYAHSCCGLESSIGDFFNSEWFDVNNAKYHFPSACCPREIRALYNYPHCPTISRYSEVRLFEYSNFAMSNAH</sequence>
<proteinExistence type="predicted"/>
<keyword evidence="1" id="KW-0472">Membrane</keyword>
<dbReference type="Proteomes" id="UP000046393">
    <property type="component" value="Unplaced"/>
</dbReference>
<evidence type="ECO:0000313" key="3">
    <source>
        <dbReference type="WBParaSite" id="SMUV_0000601001-mRNA-1"/>
    </source>
</evidence>
<organism evidence="2 3">
    <name type="scientific">Syphacia muris</name>
    <dbReference type="NCBI Taxonomy" id="451379"/>
    <lineage>
        <taxon>Eukaryota</taxon>
        <taxon>Metazoa</taxon>
        <taxon>Ecdysozoa</taxon>
        <taxon>Nematoda</taxon>
        <taxon>Chromadorea</taxon>
        <taxon>Rhabditida</taxon>
        <taxon>Spirurina</taxon>
        <taxon>Oxyuridomorpha</taxon>
        <taxon>Oxyuroidea</taxon>
        <taxon>Oxyuridae</taxon>
        <taxon>Syphacia</taxon>
    </lineage>
</organism>
<keyword evidence="2" id="KW-1185">Reference proteome</keyword>
<dbReference type="WBParaSite" id="SMUV_0000601001-mRNA-1">
    <property type="protein sequence ID" value="SMUV_0000601001-mRNA-1"/>
    <property type="gene ID" value="SMUV_0000601001"/>
</dbReference>